<reference evidence="3 4" key="1">
    <citation type="submission" date="2024-04" db="EMBL/GenBank/DDBJ databases">
        <authorList>
            <consortium name="Genoscope - CEA"/>
            <person name="William W."/>
        </authorList>
    </citation>
    <scope>NUCLEOTIDE SEQUENCE [LARGE SCALE GENOMIC DNA]</scope>
</reference>
<comment type="similarity">
    <text evidence="1">Belongs to the cornifelin family.</text>
</comment>
<protein>
    <submittedName>
        <fullName evidence="3">Uncharacterized protein</fullName>
    </submittedName>
</protein>
<evidence type="ECO:0000313" key="3">
    <source>
        <dbReference type="EMBL" id="CAL1547088.1"/>
    </source>
</evidence>
<name>A0AAV2IJ69_LYMST</name>
<dbReference type="EMBL" id="CAXITT010000899">
    <property type="protein sequence ID" value="CAL1547088.1"/>
    <property type="molecule type" value="Genomic_DNA"/>
</dbReference>
<feature type="compositionally biased region" description="Polar residues" evidence="2">
    <location>
        <begin position="28"/>
        <end position="40"/>
    </location>
</feature>
<sequence>MSSNDSDANRIPDNKAAELKLEPDVICTQPSSPYQNQHWTNGPGDPTGHEKDFVDGDHIYTEVKLQTEPRSHASGSAQAGSRDWGRDLFDSFKDVHRAPRWWPALSTFCCTCFRVPCMMCDIAHSLGDKVYLHFIPGTGAAIRFKVRILGGIQGSISDDCLVTSCCCPCAVCQMYSEMEAIGLGPK</sequence>
<comment type="caution">
    <text evidence="3">The sequence shown here is derived from an EMBL/GenBank/DDBJ whole genome shotgun (WGS) entry which is preliminary data.</text>
</comment>
<proteinExistence type="inferred from homology"/>
<feature type="compositionally biased region" description="Basic and acidic residues" evidence="2">
    <location>
        <begin position="7"/>
        <end position="23"/>
    </location>
</feature>
<evidence type="ECO:0000256" key="2">
    <source>
        <dbReference type="SAM" id="MobiDB-lite"/>
    </source>
</evidence>
<dbReference type="PANTHER" id="PTHR15907">
    <property type="entry name" value="DUF614 FAMILY PROTEIN-RELATED"/>
    <property type="match status" value="1"/>
</dbReference>
<dbReference type="AlphaFoldDB" id="A0AAV2IJ69"/>
<accession>A0AAV2IJ69</accession>
<gene>
    <name evidence="3" type="ORF">GSLYS_00020413001</name>
</gene>
<keyword evidence="4" id="KW-1185">Reference proteome</keyword>
<organism evidence="3 4">
    <name type="scientific">Lymnaea stagnalis</name>
    <name type="common">Great pond snail</name>
    <name type="synonym">Helix stagnalis</name>
    <dbReference type="NCBI Taxonomy" id="6523"/>
    <lineage>
        <taxon>Eukaryota</taxon>
        <taxon>Metazoa</taxon>
        <taxon>Spiralia</taxon>
        <taxon>Lophotrochozoa</taxon>
        <taxon>Mollusca</taxon>
        <taxon>Gastropoda</taxon>
        <taxon>Heterobranchia</taxon>
        <taxon>Euthyneura</taxon>
        <taxon>Panpulmonata</taxon>
        <taxon>Hygrophila</taxon>
        <taxon>Lymnaeoidea</taxon>
        <taxon>Lymnaeidae</taxon>
        <taxon>Lymnaea</taxon>
    </lineage>
</organism>
<dbReference type="InterPro" id="IPR006461">
    <property type="entry name" value="PLAC_motif_containing"/>
</dbReference>
<evidence type="ECO:0000313" key="4">
    <source>
        <dbReference type="Proteomes" id="UP001497497"/>
    </source>
</evidence>
<evidence type="ECO:0000256" key="1">
    <source>
        <dbReference type="ARBA" id="ARBA00009024"/>
    </source>
</evidence>
<dbReference type="Proteomes" id="UP001497497">
    <property type="component" value="Unassembled WGS sequence"/>
</dbReference>
<feature type="region of interest" description="Disordered" evidence="2">
    <location>
        <begin position="1"/>
        <end position="49"/>
    </location>
</feature>